<keyword evidence="3 4" id="KW-0560">Oxidoreductase</keyword>
<dbReference type="PANTHER" id="PTHR11592:SF78">
    <property type="entry name" value="GLUTATHIONE PEROXIDASE"/>
    <property type="match status" value="1"/>
</dbReference>
<dbReference type="PIRSF" id="PIRSF000303">
    <property type="entry name" value="Glutathion_perox"/>
    <property type="match status" value="1"/>
</dbReference>
<keyword evidence="2 4" id="KW-0575">Peroxidase</keyword>
<dbReference type="PRINTS" id="PR01011">
    <property type="entry name" value="GLUTPROXDASE"/>
</dbReference>
<protein>
    <recommendedName>
        <fullName evidence="4">Glutathione peroxidase</fullName>
    </recommendedName>
</protein>
<dbReference type="Pfam" id="PF00255">
    <property type="entry name" value="GSHPx"/>
    <property type="match status" value="1"/>
</dbReference>
<dbReference type="GO" id="GO:0004602">
    <property type="term" value="F:glutathione peroxidase activity"/>
    <property type="evidence" value="ECO:0007669"/>
    <property type="project" value="UniProtKB-EC"/>
</dbReference>
<dbReference type="Proteomes" id="UP001183619">
    <property type="component" value="Unassembled WGS sequence"/>
</dbReference>
<dbReference type="Gene3D" id="3.40.30.10">
    <property type="entry name" value="Glutaredoxin"/>
    <property type="match status" value="1"/>
</dbReference>
<evidence type="ECO:0000256" key="1">
    <source>
        <dbReference type="ARBA" id="ARBA00006926"/>
    </source>
</evidence>
<comment type="similarity">
    <text evidence="1 4">Belongs to the glutathione peroxidase family.</text>
</comment>
<evidence type="ECO:0000256" key="3">
    <source>
        <dbReference type="ARBA" id="ARBA00023002"/>
    </source>
</evidence>
<dbReference type="EMBL" id="JAVDYF010000001">
    <property type="protein sequence ID" value="MDR7353748.1"/>
    <property type="molecule type" value="Genomic_DNA"/>
</dbReference>
<dbReference type="CDD" id="cd00340">
    <property type="entry name" value="GSH_Peroxidase"/>
    <property type="match status" value="1"/>
</dbReference>
<accession>A0ABU2B562</accession>
<dbReference type="PANTHER" id="PTHR11592">
    <property type="entry name" value="GLUTATHIONE PEROXIDASE"/>
    <property type="match status" value="1"/>
</dbReference>
<dbReference type="InterPro" id="IPR000889">
    <property type="entry name" value="Glutathione_peroxidase"/>
</dbReference>
<reference evidence="5 6" key="1">
    <citation type="submission" date="2023-07" db="EMBL/GenBank/DDBJ databases">
        <title>Sequencing the genomes of 1000 actinobacteria strains.</title>
        <authorList>
            <person name="Klenk H.-P."/>
        </authorList>
    </citation>
    <scope>NUCLEOTIDE SEQUENCE [LARGE SCALE GENOMIC DNA]</scope>
    <source>
        <strain evidence="5 6">DSM 44508</strain>
    </source>
</reference>
<sequence length="156" mass="17421">MSIYDIPVTLNDGTDTTMGAWEGHLLLIVNTASRCGYTPQLETLQELFDDYAPRGLFVIGVPCNQFADEEPGTDKQIACTYSEQHGVTFPVLKKCDVNGPNQHPLYEFLKGEGPDIEWNFEKFLVSPSGEVIGRFAPGMEPDEMPIIDLFEQHLPL</sequence>
<keyword evidence="6" id="KW-1185">Reference proteome</keyword>
<evidence type="ECO:0000313" key="6">
    <source>
        <dbReference type="Proteomes" id="UP001183619"/>
    </source>
</evidence>
<dbReference type="PROSITE" id="PS00460">
    <property type="entry name" value="GLUTATHIONE_PEROXID_1"/>
    <property type="match status" value="1"/>
</dbReference>
<dbReference type="RefSeq" id="WP_277105319.1">
    <property type="nucleotide sequence ID" value="NZ_BAAAJS010000039.1"/>
</dbReference>
<evidence type="ECO:0000256" key="4">
    <source>
        <dbReference type="RuleBase" id="RU000499"/>
    </source>
</evidence>
<proteinExistence type="inferred from homology"/>
<comment type="caution">
    <text evidence="5">The sequence shown here is derived from an EMBL/GenBank/DDBJ whole genome shotgun (WGS) entry which is preliminary data.</text>
</comment>
<name>A0ABU2B562_9CORY</name>
<dbReference type="InterPro" id="IPR036249">
    <property type="entry name" value="Thioredoxin-like_sf"/>
</dbReference>
<dbReference type="InterPro" id="IPR029759">
    <property type="entry name" value="GPX_AS"/>
</dbReference>
<organism evidence="5 6">
    <name type="scientific">Corynebacterium felinum</name>
    <dbReference type="NCBI Taxonomy" id="131318"/>
    <lineage>
        <taxon>Bacteria</taxon>
        <taxon>Bacillati</taxon>
        <taxon>Actinomycetota</taxon>
        <taxon>Actinomycetes</taxon>
        <taxon>Mycobacteriales</taxon>
        <taxon>Corynebacteriaceae</taxon>
        <taxon>Corynebacterium</taxon>
    </lineage>
</organism>
<dbReference type="PROSITE" id="PS51355">
    <property type="entry name" value="GLUTATHIONE_PEROXID_3"/>
    <property type="match status" value="1"/>
</dbReference>
<dbReference type="SUPFAM" id="SSF52833">
    <property type="entry name" value="Thioredoxin-like"/>
    <property type="match status" value="1"/>
</dbReference>
<evidence type="ECO:0000313" key="5">
    <source>
        <dbReference type="EMBL" id="MDR7353748.1"/>
    </source>
</evidence>
<evidence type="ECO:0000256" key="2">
    <source>
        <dbReference type="ARBA" id="ARBA00022559"/>
    </source>
</evidence>
<gene>
    <name evidence="5" type="ORF">J2S37_000286</name>
</gene>